<comment type="caution">
    <text evidence="3">The sequence shown here is derived from an EMBL/GenBank/DDBJ whole genome shotgun (WGS) entry which is preliminary data.</text>
</comment>
<feature type="compositionally biased region" description="Basic residues" evidence="1">
    <location>
        <begin position="74"/>
        <end position="85"/>
    </location>
</feature>
<accession>A0A093Y3L4</accession>
<feature type="region of interest" description="Disordered" evidence="1">
    <location>
        <begin position="93"/>
        <end position="160"/>
    </location>
</feature>
<gene>
    <name evidence="3" type="ORF">GQ26_0030330</name>
</gene>
<dbReference type="HOGENOM" id="CLU_023878_1_1_1"/>
<sequence>MHTEQSTHSRKRLHPPQDFTDTSPQQAYKKQKVEHPSGSLLPPAFWDNLSEVCLTHNALRELDRRNTQATARVSPKRRFLRPVSRNKLKAIQRFARQGGPDLSELRGYPEPTMTSRRTYRIQKSQKRSVSASQGSSASRGSSTSRSTKPSTTKSSRPYDRNFQQHLINHGIFPHRYRFPDGQMPSKPGNWDGILARLAQRRSSLSPSRFAEEDFEEFLQADADASKERQVTENAIPFIEGKFPDNKCIGGGIPFGNLDHLTDGTLVPGNPDRYHGARPEQLDEQIQIELNHQIVPSTQHDLPIAPNFFLAVKGPDGSASVAKRQACYDGALGARGLHSLQEYGKDEPKFDNNASTLTSIYHNGQLQMFTSHPSKSATSDRTEYYMTQIKGWSMTSDPDAFREGATWYRNGRDWAKEQRDEAIRRANEKATQNIVEFTATNASFSTVCEVSSTESVASITEQSYFSFNGTNATETHSVQSARSLSPKPA</sequence>
<organism evidence="3">
    <name type="scientific">Talaromyces marneffei PM1</name>
    <dbReference type="NCBI Taxonomy" id="1077442"/>
    <lineage>
        <taxon>Eukaryota</taxon>
        <taxon>Fungi</taxon>
        <taxon>Dikarya</taxon>
        <taxon>Ascomycota</taxon>
        <taxon>Pezizomycotina</taxon>
        <taxon>Eurotiomycetes</taxon>
        <taxon>Eurotiomycetidae</taxon>
        <taxon>Eurotiales</taxon>
        <taxon>Trichocomaceae</taxon>
        <taxon>Talaromyces</taxon>
        <taxon>Talaromyces sect. Talaromyces</taxon>
    </lineage>
</organism>
<feature type="compositionally biased region" description="Polar residues" evidence="1">
    <location>
        <begin position="19"/>
        <end position="28"/>
    </location>
</feature>
<dbReference type="AlphaFoldDB" id="A0A093Y3L4"/>
<feature type="region of interest" description="Disordered" evidence="1">
    <location>
        <begin position="1"/>
        <end position="39"/>
    </location>
</feature>
<proteinExistence type="predicted"/>
<feature type="domain" description="DUF7924" evidence="2">
    <location>
        <begin position="295"/>
        <end position="423"/>
    </location>
</feature>
<protein>
    <recommendedName>
        <fullName evidence="2">DUF7924 domain-containing protein</fullName>
    </recommendedName>
</protein>
<dbReference type="InterPro" id="IPR057684">
    <property type="entry name" value="DUF7924"/>
</dbReference>
<feature type="region of interest" description="Disordered" evidence="1">
    <location>
        <begin position="66"/>
        <end position="85"/>
    </location>
</feature>
<dbReference type="Pfam" id="PF25545">
    <property type="entry name" value="DUF7924"/>
    <property type="match status" value="1"/>
</dbReference>
<feature type="compositionally biased region" description="Low complexity" evidence="1">
    <location>
        <begin position="127"/>
        <end position="155"/>
    </location>
</feature>
<dbReference type="EMBL" id="JPOX01000003">
    <property type="protein sequence ID" value="KFX52063.1"/>
    <property type="molecule type" value="Genomic_DNA"/>
</dbReference>
<name>A0A093Y3L4_TALMA</name>
<evidence type="ECO:0000313" key="3">
    <source>
        <dbReference type="EMBL" id="KFX52063.1"/>
    </source>
</evidence>
<reference evidence="3" key="1">
    <citation type="journal article" date="2014" name="PLoS Genet.">
        <title>Signature Gene Expression Reveals Novel Clues to the Molecular Mechanisms of Dimorphic Transition in Penicillium marneffei.</title>
        <authorList>
            <person name="Yang E."/>
            <person name="Wang G."/>
            <person name="Cai J."/>
            <person name="Woo P.C."/>
            <person name="Lau S.K."/>
            <person name="Yuen K.-Y."/>
            <person name="Chow W.-N."/>
            <person name="Lin X."/>
        </authorList>
    </citation>
    <scope>NUCLEOTIDE SEQUENCE [LARGE SCALE GENOMIC DNA]</scope>
    <source>
        <strain evidence="3">PM1</strain>
    </source>
</reference>
<evidence type="ECO:0000259" key="2">
    <source>
        <dbReference type="Pfam" id="PF25545"/>
    </source>
</evidence>
<evidence type="ECO:0000256" key="1">
    <source>
        <dbReference type="SAM" id="MobiDB-lite"/>
    </source>
</evidence>
<feature type="compositionally biased region" description="Basic residues" evidence="1">
    <location>
        <begin position="117"/>
        <end position="126"/>
    </location>
</feature>